<name>A0A806K029_9BACT</name>
<evidence type="ECO:0000256" key="5">
    <source>
        <dbReference type="ARBA" id="ARBA00034021"/>
    </source>
</evidence>
<evidence type="ECO:0000256" key="7">
    <source>
        <dbReference type="PROSITE-ProRule" id="PRU10086"/>
    </source>
</evidence>
<dbReference type="PROSITE" id="PS00382">
    <property type="entry name" value="CLP_PROTEASE_HIS"/>
    <property type="match status" value="1"/>
</dbReference>
<dbReference type="SUPFAM" id="SSF52096">
    <property type="entry name" value="ClpP/crotonase"/>
    <property type="match status" value="1"/>
</dbReference>
<dbReference type="GO" id="GO:0009368">
    <property type="term" value="C:endopeptidase Clp complex"/>
    <property type="evidence" value="ECO:0007669"/>
    <property type="project" value="TreeGrafter"/>
</dbReference>
<dbReference type="PANTHER" id="PTHR10381">
    <property type="entry name" value="ATP-DEPENDENT CLP PROTEASE PROTEOLYTIC SUBUNIT"/>
    <property type="match status" value="1"/>
</dbReference>
<dbReference type="GO" id="GO:0006515">
    <property type="term" value="P:protein quality control for misfolded or incompletely synthesized proteins"/>
    <property type="evidence" value="ECO:0007669"/>
    <property type="project" value="TreeGrafter"/>
</dbReference>
<dbReference type="GO" id="GO:0004252">
    <property type="term" value="F:serine-type endopeptidase activity"/>
    <property type="evidence" value="ECO:0007669"/>
    <property type="project" value="UniProtKB-UniRule"/>
</dbReference>
<feature type="active site" evidence="6 7">
    <location>
        <position position="113"/>
    </location>
</feature>
<evidence type="ECO:0000256" key="6">
    <source>
        <dbReference type="HAMAP-Rule" id="MF_00444"/>
    </source>
</evidence>
<dbReference type="AlphaFoldDB" id="A0A806K029"/>
<accession>A0A806K029</accession>
<dbReference type="GO" id="GO:0051117">
    <property type="term" value="F:ATPase binding"/>
    <property type="evidence" value="ECO:0007669"/>
    <property type="project" value="TreeGrafter"/>
</dbReference>
<keyword evidence="4 6" id="KW-0720">Serine protease</keyword>
<evidence type="ECO:0000256" key="4">
    <source>
        <dbReference type="ARBA" id="ARBA00022825"/>
    </source>
</evidence>
<dbReference type="Gene3D" id="3.90.226.10">
    <property type="entry name" value="2-enoyl-CoA Hydratase, Chain A, domain 1"/>
    <property type="match status" value="1"/>
</dbReference>
<dbReference type="GO" id="GO:0005737">
    <property type="term" value="C:cytoplasm"/>
    <property type="evidence" value="ECO:0007669"/>
    <property type="project" value="UniProtKB-SubCell"/>
</dbReference>
<feature type="active site" description="Nucleophile" evidence="6">
    <location>
        <position position="88"/>
    </location>
</feature>
<comment type="subcellular location">
    <subcellularLocation>
        <location evidence="6">Cytoplasm</location>
    </subcellularLocation>
</comment>
<dbReference type="NCBIfam" id="NF009205">
    <property type="entry name" value="PRK12553.1"/>
    <property type="match status" value="1"/>
</dbReference>
<dbReference type="EC" id="3.4.21.92" evidence="6"/>
<dbReference type="InterPro" id="IPR023562">
    <property type="entry name" value="ClpP/TepA"/>
</dbReference>
<dbReference type="InterPro" id="IPR029045">
    <property type="entry name" value="ClpP/crotonase-like_dom_sf"/>
</dbReference>
<dbReference type="GO" id="GO:0004176">
    <property type="term" value="F:ATP-dependent peptidase activity"/>
    <property type="evidence" value="ECO:0007669"/>
    <property type="project" value="InterPro"/>
</dbReference>
<proteinExistence type="inferred from homology"/>
<evidence type="ECO:0000313" key="9">
    <source>
        <dbReference type="EMBL" id="AGS52946.1"/>
    </source>
</evidence>
<dbReference type="EMBL" id="JQ844217">
    <property type="protein sequence ID" value="AGS52946.1"/>
    <property type="molecule type" value="Genomic_DNA"/>
</dbReference>
<gene>
    <name evidence="6" type="primary">clpP</name>
</gene>
<evidence type="ECO:0000256" key="8">
    <source>
        <dbReference type="RuleBase" id="RU003567"/>
    </source>
</evidence>
<reference evidence="9" key="1">
    <citation type="submission" date="2012-03" db="EMBL/GenBank/DDBJ databases">
        <title>Functional metagenomics reveals considerable lignocellulase gene clusters in the gut microbiome of a wood-feeding higher termite.</title>
        <authorList>
            <person name="Liu N."/>
        </authorList>
    </citation>
    <scope>NUCLEOTIDE SEQUENCE</scope>
</reference>
<dbReference type="PANTHER" id="PTHR10381:SF11">
    <property type="entry name" value="ATP-DEPENDENT CLP PROTEASE PROTEOLYTIC SUBUNIT, MITOCHONDRIAL"/>
    <property type="match status" value="1"/>
</dbReference>
<dbReference type="InterPro" id="IPR033135">
    <property type="entry name" value="ClpP_His_AS"/>
</dbReference>
<protein>
    <recommendedName>
        <fullName evidence="6 8">ATP-dependent Clp protease proteolytic subunit</fullName>
        <ecNumber evidence="6">3.4.21.92</ecNumber>
    </recommendedName>
    <alternativeName>
        <fullName evidence="6">Endopeptidase Clp</fullName>
    </alternativeName>
</protein>
<dbReference type="CDD" id="cd07017">
    <property type="entry name" value="S14_ClpP_2"/>
    <property type="match status" value="1"/>
</dbReference>
<dbReference type="HAMAP" id="MF_00444">
    <property type="entry name" value="ClpP"/>
    <property type="match status" value="1"/>
</dbReference>
<dbReference type="Pfam" id="PF00574">
    <property type="entry name" value="CLP_protease"/>
    <property type="match status" value="1"/>
</dbReference>
<organism evidence="9">
    <name type="scientific">uncultured bacterium contig00028</name>
    <dbReference type="NCBI Taxonomy" id="1181517"/>
    <lineage>
        <taxon>Bacteria</taxon>
        <taxon>environmental samples</taxon>
    </lineage>
</organism>
<sequence length="185" mass="20584">MDDKKDFLKEAEYALAKNRRVFLWGPVEDSSAEKLVKQFLYLDSISDEDIYFFINSPGGAISSGLSIYDCMKSLNSKIVTICAGQAASFGAVLLCAGAKGKRYAWPNARIMIHQPLISGSFVAPASDLAIQAEEMLRIRDVLNRIFSEHTGKSKEELERDTDRDNYMSAEQAKEYGIIDEVKGVV</sequence>
<evidence type="ECO:0000256" key="2">
    <source>
        <dbReference type="ARBA" id="ARBA00022670"/>
    </source>
</evidence>
<evidence type="ECO:0000256" key="1">
    <source>
        <dbReference type="ARBA" id="ARBA00007039"/>
    </source>
</evidence>
<comment type="subunit">
    <text evidence="6">Fourteen ClpP subunits assemble into 2 heptameric rings which stack back to back to give a disk-like structure with a central cavity, resembling the structure of eukaryotic proteasomes.</text>
</comment>
<comment type="function">
    <text evidence="6">Cleaves peptides in various proteins in a process that requires ATP hydrolysis. Has a chymotrypsin-like activity. Plays a major role in the degradation of misfolded proteins.</text>
</comment>
<keyword evidence="3 6" id="KW-0378">Hydrolase</keyword>
<dbReference type="PRINTS" id="PR00127">
    <property type="entry name" value="CLPPROTEASEP"/>
</dbReference>
<keyword evidence="6" id="KW-0963">Cytoplasm</keyword>
<comment type="catalytic activity">
    <reaction evidence="5 6 7">
        <text>Hydrolysis of proteins to small peptides in the presence of ATP and magnesium. alpha-casein is the usual test substrate. In the absence of ATP, only oligopeptides shorter than five residues are hydrolyzed (such as succinyl-Leu-Tyr-|-NHMec, and Leu-Tyr-Leu-|-Tyr-Trp, in which cleavage of the -Tyr-|-Leu- and -Tyr-|-Trp bonds also occurs).</text>
        <dbReference type="EC" id="3.4.21.92"/>
    </reaction>
</comment>
<comment type="similarity">
    <text evidence="1 6 8">Belongs to the peptidase S14 family.</text>
</comment>
<keyword evidence="2 6" id="KW-0645">Protease</keyword>
<dbReference type="InterPro" id="IPR001907">
    <property type="entry name" value="ClpP"/>
</dbReference>
<evidence type="ECO:0000256" key="3">
    <source>
        <dbReference type="ARBA" id="ARBA00022801"/>
    </source>
</evidence>